<dbReference type="GO" id="GO:0009279">
    <property type="term" value="C:cell outer membrane"/>
    <property type="evidence" value="ECO:0007669"/>
    <property type="project" value="UniProtKB-SubCell"/>
</dbReference>
<accession>A0A420W1S7</accession>
<dbReference type="InterPro" id="IPR036942">
    <property type="entry name" value="Beta-barrel_TonB_sf"/>
</dbReference>
<dbReference type="Proteomes" id="UP000282423">
    <property type="component" value="Unassembled WGS sequence"/>
</dbReference>
<proteinExistence type="predicted"/>
<keyword evidence="3" id="KW-0998">Cell outer membrane</keyword>
<dbReference type="PANTHER" id="PTHR40980:SF4">
    <property type="entry name" value="TONB-DEPENDENT RECEPTOR-LIKE BETA-BARREL DOMAIN-CONTAINING PROTEIN"/>
    <property type="match status" value="1"/>
</dbReference>
<dbReference type="Pfam" id="PF14905">
    <property type="entry name" value="OMP_b-brl_3"/>
    <property type="match status" value="1"/>
</dbReference>
<feature type="signal peptide" evidence="4">
    <location>
        <begin position="1"/>
        <end position="22"/>
    </location>
</feature>
<feature type="domain" description="Outer membrane protein beta-barrel" evidence="5">
    <location>
        <begin position="321"/>
        <end position="714"/>
    </location>
</feature>
<dbReference type="RefSeq" id="WP_121122567.1">
    <property type="nucleotide sequence ID" value="NZ_RBWS01000005.1"/>
</dbReference>
<gene>
    <name evidence="6" type="ORF">D7322_06860</name>
</gene>
<protein>
    <submittedName>
        <fullName evidence="6">TonB-dependent receptor</fullName>
    </submittedName>
</protein>
<dbReference type="Gene3D" id="2.40.170.20">
    <property type="entry name" value="TonB-dependent receptor, beta-barrel domain"/>
    <property type="match status" value="1"/>
</dbReference>
<dbReference type="SUPFAM" id="SSF56935">
    <property type="entry name" value="Porins"/>
    <property type="match status" value="1"/>
</dbReference>
<evidence type="ECO:0000259" key="5">
    <source>
        <dbReference type="Pfam" id="PF14905"/>
    </source>
</evidence>
<comment type="caution">
    <text evidence="6">The sequence shown here is derived from an EMBL/GenBank/DDBJ whole genome shotgun (WGS) entry which is preliminary data.</text>
</comment>
<name>A0A420W1S7_9SPHI</name>
<dbReference type="OrthoDB" id="8764943at2"/>
<evidence type="ECO:0000256" key="4">
    <source>
        <dbReference type="SAM" id="SignalP"/>
    </source>
</evidence>
<dbReference type="PANTHER" id="PTHR40980">
    <property type="entry name" value="PLUG DOMAIN-CONTAINING PROTEIN"/>
    <property type="match status" value="1"/>
</dbReference>
<keyword evidence="6" id="KW-0675">Receptor</keyword>
<evidence type="ECO:0000313" key="7">
    <source>
        <dbReference type="Proteomes" id="UP000282423"/>
    </source>
</evidence>
<evidence type="ECO:0000256" key="2">
    <source>
        <dbReference type="ARBA" id="ARBA00023136"/>
    </source>
</evidence>
<evidence type="ECO:0000313" key="6">
    <source>
        <dbReference type="EMBL" id="RKO72507.1"/>
    </source>
</evidence>
<evidence type="ECO:0000256" key="3">
    <source>
        <dbReference type="ARBA" id="ARBA00023237"/>
    </source>
</evidence>
<keyword evidence="7" id="KW-1185">Reference proteome</keyword>
<reference evidence="6 7" key="1">
    <citation type="submission" date="2018-10" db="EMBL/GenBank/DDBJ databases">
        <title>Sphingobacterium sp. M05W1-28.</title>
        <authorList>
            <person name="Cai H."/>
        </authorList>
    </citation>
    <scope>NUCLEOTIDE SEQUENCE [LARGE SCALE GENOMIC DNA]</scope>
    <source>
        <strain evidence="6 7">M05W1-28</strain>
    </source>
</reference>
<keyword evidence="2" id="KW-0472">Membrane</keyword>
<comment type="subcellular location">
    <subcellularLocation>
        <location evidence="1">Cell outer membrane</location>
    </subcellularLocation>
</comment>
<dbReference type="InterPro" id="IPR041700">
    <property type="entry name" value="OMP_b-brl_3"/>
</dbReference>
<dbReference type="AlphaFoldDB" id="A0A420W1S7"/>
<organism evidence="6 7">
    <name type="scientific">Sphingobacterium puteale</name>
    <dbReference type="NCBI Taxonomy" id="2420510"/>
    <lineage>
        <taxon>Bacteria</taxon>
        <taxon>Pseudomonadati</taxon>
        <taxon>Bacteroidota</taxon>
        <taxon>Sphingobacteriia</taxon>
        <taxon>Sphingobacteriales</taxon>
        <taxon>Sphingobacteriaceae</taxon>
        <taxon>Sphingobacterium</taxon>
    </lineage>
</organism>
<evidence type="ECO:0000256" key="1">
    <source>
        <dbReference type="ARBA" id="ARBA00004442"/>
    </source>
</evidence>
<sequence>MTRKFSYMQFAIMLFASGAAHGETGYFLQDTTTNKNIKLSEVEVSRRFNPIKIVPGKLSYQVNKNTMSASGSVLELLRKMPGVTILPNGKISLNGQAGVQLLIDGKTNFIDGENLINFLSSMPASSLDIVELITQPDAGMDANGEARFINLKRGNRTSNGLNVFLSTNAEQGKYNRNYHNITVAANLRKLDISNTYAYANGSDLVDVNSTRYLSNTIHTANKMLSLDMDAIRKKKYSNHYYNGTLDYRPNDKIKMGTYLLLSDQERTKEETVGSAFFYSRSQADSIIATSNGLRHNFKNFSTGAHFTVQLVGGSKWENYLDLQQVKQAETQHQLLDKFIGDGAPVSLPQELRGKSGGKVNITTIQSKYMLDIRPDIAASVGGKFTQVDMRTSSLFQQSDNSDWQERPDLTNAFDHEERLKALFMQVGYSPSALFRMDLGLRYEAAAFHSGTANGLGTDLTIVRSYKNFFPNLTMTYALDNKQKLSINYHRRVNRPNFKDLSPFVEVNDPYLYEKGNPALKPEFVHKMELTWLFKNSYSFRMFYSLRQDAISKSYNLDGNKRTVVMPINLEHASSIGLRINATSISPMRNWNIQANGNLIYRYFEWVTANDVYHNRQLTPALQLQNNIKLPFKIKLDVNCFVNGSTAEGQASIASLWSVNSGLRKTFLQDKFTLYIYANDLFRTNRPKITFSSDFMEGKYRESYDSRAVGINLSYRLHRGKKSNLKNAPANDRLEENNRINY</sequence>
<keyword evidence="4" id="KW-0732">Signal</keyword>
<feature type="chain" id="PRO_5019313489" evidence="4">
    <location>
        <begin position="23"/>
        <end position="741"/>
    </location>
</feature>
<dbReference type="EMBL" id="RBWS01000005">
    <property type="protein sequence ID" value="RKO72507.1"/>
    <property type="molecule type" value="Genomic_DNA"/>
</dbReference>